<dbReference type="GO" id="GO:0022857">
    <property type="term" value="F:transmembrane transporter activity"/>
    <property type="evidence" value="ECO:0007669"/>
    <property type="project" value="InterPro"/>
</dbReference>
<keyword evidence="4 6" id="KW-1133">Transmembrane helix</keyword>
<feature type="transmembrane region" description="Helical" evidence="6">
    <location>
        <begin position="266"/>
        <end position="285"/>
    </location>
</feature>
<feature type="transmembrane region" description="Helical" evidence="6">
    <location>
        <begin position="240"/>
        <end position="260"/>
    </location>
</feature>
<feature type="transmembrane region" description="Helical" evidence="6">
    <location>
        <begin position="75"/>
        <end position="92"/>
    </location>
</feature>
<feature type="transmembrane region" description="Helical" evidence="6">
    <location>
        <begin position="297"/>
        <end position="320"/>
    </location>
</feature>
<evidence type="ECO:0000256" key="1">
    <source>
        <dbReference type="ARBA" id="ARBA00004651"/>
    </source>
</evidence>
<feature type="transmembrane region" description="Helical" evidence="6">
    <location>
        <begin position="98"/>
        <end position="124"/>
    </location>
</feature>
<protein>
    <submittedName>
        <fullName evidence="7">ABC transporter permease</fullName>
    </submittedName>
</protein>
<dbReference type="InterPro" id="IPR001851">
    <property type="entry name" value="ABC_transp_permease"/>
</dbReference>
<evidence type="ECO:0000256" key="5">
    <source>
        <dbReference type="ARBA" id="ARBA00023136"/>
    </source>
</evidence>
<dbReference type="PANTHER" id="PTHR32196">
    <property type="entry name" value="ABC TRANSPORTER PERMEASE PROTEIN YPHD-RELATED-RELATED"/>
    <property type="match status" value="1"/>
</dbReference>
<reference evidence="7" key="1">
    <citation type="submission" date="2024-05" db="EMBL/GenBank/DDBJ databases">
        <authorList>
            <person name="Cai S.Y."/>
            <person name="Jin L.M."/>
            <person name="Li H.R."/>
        </authorList>
    </citation>
    <scope>NUCLEOTIDE SEQUENCE</scope>
    <source>
        <strain evidence="7">A5-74</strain>
    </source>
</reference>
<proteinExistence type="predicted"/>
<keyword evidence="3 6" id="KW-0812">Transmembrane</keyword>
<name>A0AAU8DR23_9ACTN</name>
<organism evidence="7">
    <name type="scientific">Nakamurella sp. A5-74</name>
    <dbReference type="NCBI Taxonomy" id="3158264"/>
    <lineage>
        <taxon>Bacteria</taxon>
        <taxon>Bacillati</taxon>
        <taxon>Actinomycetota</taxon>
        <taxon>Actinomycetes</taxon>
        <taxon>Nakamurellales</taxon>
        <taxon>Nakamurellaceae</taxon>
        <taxon>Nakamurella</taxon>
    </lineage>
</organism>
<keyword evidence="2" id="KW-1003">Cell membrane</keyword>
<evidence type="ECO:0000256" key="6">
    <source>
        <dbReference type="SAM" id="Phobius"/>
    </source>
</evidence>
<dbReference type="Pfam" id="PF02653">
    <property type="entry name" value="BPD_transp_2"/>
    <property type="match status" value="2"/>
</dbReference>
<dbReference type="GO" id="GO:0005886">
    <property type="term" value="C:plasma membrane"/>
    <property type="evidence" value="ECO:0007669"/>
    <property type="project" value="UniProtKB-SubCell"/>
</dbReference>
<sequence>MTQTLVVTSPRRLPRILRTALVFLVLLAVVGAVFSAVSPYFLTSDNLVTLITSISVTGIVALPATFLIRAGQVDLSVGALAATSGVLLAGFAPDLGNVGAVLVAVIAGLLSGAIIGVLVCVLGINSLAATFAAMALLRGVAYLLPGGLAVTAPNFSTLSATTSVFALSVPVLIFLGLLVAAAGIQALTGLSQTLSPQPSPIGRSGILGLGLQDRPLDPGTDEADQAGSSQQQRAARRHTLSLIGMFIASGAAAALVGMILTSQLGTGLPAAAGGLELTVLTAVVLGGGSLAGGRGSVAGTVLALLVLSTVDNGLALVNISSYAQQVLHGALLVIALVADRVFVVLRARRERRRA</sequence>
<keyword evidence="5 6" id="KW-0472">Membrane</keyword>
<accession>A0AAU8DR23</accession>
<dbReference type="EMBL" id="CP159218">
    <property type="protein sequence ID" value="XCG63783.1"/>
    <property type="molecule type" value="Genomic_DNA"/>
</dbReference>
<dbReference type="PANTHER" id="PTHR32196:SF72">
    <property type="entry name" value="RIBOSE IMPORT PERMEASE PROTEIN RBSC"/>
    <property type="match status" value="1"/>
</dbReference>
<evidence type="ECO:0000313" key="7">
    <source>
        <dbReference type="EMBL" id="XCG63783.1"/>
    </source>
</evidence>
<comment type="subcellular location">
    <subcellularLocation>
        <location evidence="1">Cell membrane</location>
        <topology evidence="1">Multi-pass membrane protein</topology>
    </subcellularLocation>
</comment>
<evidence type="ECO:0000256" key="3">
    <source>
        <dbReference type="ARBA" id="ARBA00022692"/>
    </source>
</evidence>
<feature type="transmembrane region" description="Helical" evidence="6">
    <location>
        <begin position="131"/>
        <end position="152"/>
    </location>
</feature>
<dbReference type="AlphaFoldDB" id="A0AAU8DR23"/>
<evidence type="ECO:0000256" key="2">
    <source>
        <dbReference type="ARBA" id="ARBA00022475"/>
    </source>
</evidence>
<gene>
    <name evidence="7" type="ORF">ABLG96_00015</name>
</gene>
<feature type="transmembrane region" description="Helical" evidence="6">
    <location>
        <begin position="326"/>
        <end position="345"/>
    </location>
</feature>
<feature type="transmembrane region" description="Helical" evidence="6">
    <location>
        <begin position="164"/>
        <end position="187"/>
    </location>
</feature>
<dbReference type="RefSeq" id="WP_353649398.1">
    <property type="nucleotide sequence ID" value="NZ_CP159218.1"/>
</dbReference>
<evidence type="ECO:0000256" key="4">
    <source>
        <dbReference type="ARBA" id="ARBA00022989"/>
    </source>
</evidence>
<feature type="transmembrane region" description="Helical" evidence="6">
    <location>
        <begin position="21"/>
        <end position="41"/>
    </location>
</feature>
<feature type="transmembrane region" description="Helical" evidence="6">
    <location>
        <begin position="47"/>
        <end position="68"/>
    </location>
</feature>